<evidence type="ECO:0000313" key="1">
    <source>
        <dbReference type="EMBL" id="EME64364.1"/>
    </source>
</evidence>
<organism evidence="1 2">
    <name type="scientific">Amycolatopsis decaplanina DSM 44594</name>
    <dbReference type="NCBI Taxonomy" id="1284240"/>
    <lineage>
        <taxon>Bacteria</taxon>
        <taxon>Bacillati</taxon>
        <taxon>Actinomycetota</taxon>
        <taxon>Actinomycetes</taxon>
        <taxon>Pseudonocardiales</taxon>
        <taxon>Pseudonocardiaceae</taxon>
        <taxon>Amycolatopsis</taxon>
    </lineage>
</organism>
<comment type="caution">
    <text evidence="1">The sequence shown here is derived from an EMBL/GenBank/DDBJ whole genome shotgun (WGS) entry which is preliminary data.</text>
</comment>
<accession>M2ZVI3</accession>
<dbReference type="AlphaFoldDB" id="M2ZVI3"/>
<dbReference type="EMBL" id="AOHO01000020">
    <property type="protein sequence ID" value="EME64364.1"/>
    <property type="molecule type" value="Genomic_DNA"/>
</dbReference>
<gene>
    <name evidence="1" type="ORF">H074_03320</name>
</gene>
<name>M2ZVI3_9PSEU</name>
<evidence type="ECO:0000313" key="2">
    <source>
        <dbReference type="Proteomes" id="UP000054226"/>
    </source>
</evidence>
<reference evidence="1 2" key="1">
    <citation type="journal article" date="2013" name="Genome Announc.">
        <title>Draft Genome Sequence of Amycolatopsis decaplanina Strain DSM 44594T.</title>
        <authorList>
            <person name="Kaur N."/>
            <person name="Kumar S."/>
            <person name="Bala M."/>
            <person name="Raghava G.P."/>
            <person name="Mayilraj S."/>
        </authorList>
    </citation>
    <scope>NUCLEOTIDE SEQUENCE [LARGE SCALE GENOMIC DNA]</scope>
    <source>
        <strain evidence="1 2">DSM 44594</strain>
    </source>
</reference>
<sequence>MVRRSVLVDVTRAPLVRNVVGTIGSFAEQPMLTSGVVGVFAFIRPTWCLFALAIFPGRVWQPVACRPVHLLDYAYEVGRGHESTF</sequence>
<proteinExistence type="predicted"/>
<dbReference type="Proteomes" id="UP000054226">
    <property type="component" value="Unassembled WGS sequence"/>
</dbReference>
<keyword evidence="2" id="KW-1185">Reference proteome</keyword>
<protein>
    <submittedName>
        <fullName evidence="1">Uncharacterized protein</fullName>
    </submittedName>
</protein>